<name>A0A0S4KYS0_9BACT</name>
<dbReference type="Proteomes" id="UP000066284">
    <property type="component" value="Chromosome 1"/>
</dbReference>
<proteinExistence type="predicted"/>
<keyword evidence="1" id="KW-0812">Transmembrane</keyword>
<evidence type="ECO:0000313" key="3">
    <source>
        <dbReference type="Proteomes" id="UP000066284"/>
    </source>
</evidence>
<gene>
    <name evidence="2" type="ORF">NITINOP_1862</name>
</gene>
<dbReference type="EMBL" id="LN885086">
    <property type="protein sequence ID" value="CUQ66834.1"/>
    <property type="molecule type" value="Genomic_DNA"/>
</dbReference>
<dbReference type="STRING" id="1715989.NITINOP_1862"/>
<feature type="transmembrane region" description="Helical" evidence="1">
    <location>
        <begin position="152"/>
        <end position="169"/>
    </location>
</feature>
<evidence type="ECO:0000313" key="2">
    <source>
        <dbReference type="EMBL" id="CUQ66834.1"/>
    </source>
</evidence>
<dbReference type="KEGG" id="nio:NITINOP_1862"/>
<keyword evidence="1" id="KW-0472">Membrane</keyword>
<keyword evidence="1" id="KW-1133">Transmembrane helix</keyword>
<accession>A0A0S4KYS0</accession>
<reference evidence="3" key="1">
    <citation type="submission" date="2015-09" db="EMBL/GenBank/DDBJ databases">
        <authorList>
            <person name="Daims H."/>
        </authorList>
    </citation>
    <scope>NUCLEOTIDE SEQUENCE [LARGE SCALE GENOMIC DNA]</scope>
</reference>
<dbReference type="AlphaFoldDB" id="A0A0S4KYS0"/>
<evidence type="ECO:0000256" key="1">
    <source>
        <dbReference type="SAM" id="Phobius"/>
    </source>
</evidence>
<organism evidence="2 3">
    <name type="scientific">Candidatus Nitrospira inopinata</name>
    <dbReference type="NCBI Taxonomy" id="1715989"/>
    <lineage>
        <taxon>Bacteria</taxon>
        <taxon>Pseudomonadati</taxon>
        <taxon>Nitrospirota</taxon>
        <taxon>Nitrospiria</taxon>
        <taxon>Nitrospirales</taxon>
        <taxon>Nitrospiraceae</taxon>
        <taxon>Nitrospira</taxon>
    </lineage>
</organism>
<keyword evidence="3" id="KW-1185">Reference proteome</keyword>
<protein>
    <submittedName>
        <fullName evidence="2">Uncharacterized protein</fullName>
    </submittedName>
</protein>
<sequence>MVALLAVAGLSPEMVGAHGKVELEDDVCVRRLGGSMVHLSAYQPQWAPKTEYCTEIPDEGDTFLVIDLIDPKLRAVPIGVQIIKASSAAPKDEEGQTIAYWKPASHPDGVVRGEANLEKGLYKLVVTAEGLSPSYYILRVQQVDYSQFGRKAMGPIVVLLVLAVIVYEFSKTGRLRNWWASRRT</sequence>